<gene>
    <name evidence="2" type="ORF">CQW49_21720</name>
</gene>
<keyword evidence="2" id="KW-0614">Plasmid</keyword>
<dbReference type="KEGG" id="mtw:CQW49_21720"/>
<proteinExistence type="predicted"/>
<dbReference type="GO" id="GO:0004803">
    <property type="term" value="F:transposase activity"/>
    <property type="evidence" value="ECO:0007669"/>
    <property type="project" value="InterPro"/>
</dbReference>
<dbReference type="InterPro" id="IPR047650">
    <property type="entry name" value="Transpos_IS110"/>
</dbReference>
<evidence type="ECO:0000313" key="3">
    <source>
        <dbReference type="Proteomes" id="UP000230709"/>
    </source>
</evidence>
<dbReference type="PANTHER" id="PTHR33055">
    <property type="entry name" value="TRANSPOSASE FOR INSERTION SEQUENCE ELEMENT IS1111A"/>
    <property type="match status" value="1"/>
</dbReference>
<organism evidence="2 3">
    <name type="scientific">Methylosinus trichosporium (strain ATCC 35070 / NCIMB 11131 / UNIQEM 75 / OB3b)</name>
    <dbReference type="NCBI Taxonomy" id="595536"/>
    <lineage>
        <taxon>Bacteria</taxon>
        <taxon>Pseudomonadati</taxon>
        <taxon>Pseudomonadota</taxon>
        <taxon>Alphaproteobacteria</taxon>
        <taxon>Hyphomicrobiales</taxon>
        <taxon>Methylocystaceae</taxon>
        <taxon>Methylosinus</taxon>
    </lineage>
</organism>
<name>A0A2D2D6J8_METT3</name>
<geneLocation type="plasmid" evidence="3">
    <name>pob3b1</name>
</geneLocation>
<dbReference type="Pfam" id="PF02371">
    <property type="entry name" value="Transposase_20"/>
    <property type="match status" value="1"/>
</dbReference>
<protein>
    <recommendedName>
        <fullName evidence="1">Transposase IS116/IS110/IS902 C-terminal domain-containing protein</fullName>
    </recommendedName>
</protein>
<accession>A0A2D2D6J8</accession>
<sequence length="206" mass="22488">MEKEASSLARQSELRSSGAADSLSDLSQRLDQAIARKDLIEAQIETLVPEWSLGPVVEALQALRGVALVVAAGVVAEIGDMRRFDNPRQLMAFIGLVPGEHSSGSKRKLTGITKAGSTVARRLIVEASWSYRMPAKVGQAIMLRQQSIAVSLREIAWKAQIRLCGRYRRMLARGKKAPIVITAIARELVGFMWAIAREVEPKTIGA</sequence>
<dbReference type="RefSeq" id="WP_081735791.1">
    <property type="nucleotide sequence ID" value="NZ_ADVE02000002.1"/>
</dbReference>
<dbReference type="InterPro" id="IPR003346">
    <property type="entry name" value="Transposase_20"/>
</dbReference>
<keyword evidence="3" id="KW-1185">Reference proteome</keyword>
<dbReference type="AlphaFoldDB" id="A0A2D2D6J8"/>
<feature type="domain" description="Transposase IS116/IS110/IS902 C-terminal" evidence="1">
    <location>
        <begin position="58"/>
        <end position="131"/>
    </location>
</feature>
<evidence type="ECO:0000313" key="2">
    <source>
        <dbReference type="EMBL" id="ATQ70616.1"/>
    </source>
</evidence>
<evidence type="ECO:0000259" key="1">
    <source>
        <dbReference type="Pfam" id="PF02371"/>
    </source>
</evidence>
<dbReference type="GO" id="GO:0006313">
    <property type="term" value="P:DNA transposition"/>
    <property type="evidence" value="ECO:0007669"/>
    <property type="project" value="InterPro"/>
</dbReference>
<reference evidence="3" key="1">
    <citation type="submission" date="2017-10" db="EMBL/GenBank/DDBJ databases">
        <title>Completed PacBio SMRT sequence of Methylosinus trichosporium OB3b reveals presence of a third large plasmid.</title>
        <authorList>
            <person name="Charles T.C."/>
            <person name="Lynch M.D.J."/>
            <person name="Heil J.R."/>
            <person name="Cheng J."/>
        </authorList>
    </citation>
    <scope>NUCLEOTIDE SEQUENCE [LARGE SCALE GENOMIC DNA]</scope>
    <source>
        <strain evidence="3">OB3b</strain>
        <plasmid evidence="3">pob3b1</plasmid>
    </source>
</reference>
<dbReference type="GO" id="GO:0003677">
    <property type="term" value="F:DNA binding"/>
    <property type="evidence" value="ECO:0007669"/>
    <property type="project" value="InterPro"/>
</dbReference>
<dbReference type="EMBL" id="CP023738">
    <property type="protein sequence ID" value="ATQ70616.1"/>
    <property type="molecule type" value="Genomic_DNA"/>
</dbReference>
<dbReference type="STRING" id="595536.GCA_000178815_00162"/>
<dbReference type="Proteomes" id="UP000230709">
    <property type="component" value="Plasmid pOB3b1"/>
</dbReference>